<comment type="caution">
    <text evidence="10">The sequence shown here is derived from an EMBL/GenBank/DDBJ whole genome shotgun (WGS) entry which is preliminary data.</text>
</comment>
<gene>
    <name evidence="10" type="ORF">GSI_05298</name>
</gene>
<evidence type="ECO:0000256" key="8">
    <source>
        <dbReference type="SAM" id="Phobius"/>
    </source>
</evidence>
<protein>
    <submittedName>
        <fullName evidence="10">Transporter</fullName>
    </submittedName>
</protein>
<evidence type="ECO:0000256" key="2">
    <source>
        <dbReference type="ARBA" id="ARBA00022448"/>
    </source>
</evidence>
<evidence type="ECO:0000313" key="11">
    <source>
        <dbReference type="Proteomes" id="UP000230002"/>
    </source>
</evidence>
<dbReference type="PANTHER" id="PTHR31503:SF20">
    <property type="entry name" value="CA(2+)_H(+) EXCHANGER, PUTATIVE (EUROFUNG)-RELATED"/>
    <property type="match status" value="1"/>
</dbReference>
<feature type="transmembrane region" description="Helical" evidence="8">
    <location>
        <begin position="374"/>
        <end position="395"/>
    </location>
</feature>
<evidence type="ECO:0000259" key="9">
    <source>
        <dbReference type="Pfam" id="PF01699"/>
    </source>
</evidence>
<evidence type="ECO:0000256" key="7">
    <source>
        <dbReference type="SAM" id="MobiDB-lite"/>
    </source>
</evidence>
<comment type="subcellular location">
    <subcellularLocation>
        <location evidence="1">Endomembrane system</location>
        <topology evidence="1">Multi-pass membrane protein</topology>
    </subcellularLocation>
</comment>
<dbReference type="Proteomes" id="UP000230002">
    <property type="component" value="Unassembled WGS sequence"/>
</dbReference>
<keyword evidence="3 8" id="KW-0812">Transmembrane</keyword>
<accession>A0A2G8SFN9</accession>
<feature type="domain" description="Sodium/calcium exchanger membrane region" evidence="9">
    <location>
        <begin position="110"/>
        <end position="283"/>
    </location>
</feature>
<feature type="region of interest" description="Disordered" evidence="7">
    <location>
        <begin position="448"/>
        <end position="485"/>
    </location>
</feature>
<feature type="transmembrane region" description="Helical" evidence="8">
    <location>
        <begin position="213"/>
        <end position="231"/>
    </location>
</feature>
<dbReference type="InterPro" id="IPR004837">
    <property type="entry name" value="NaCa_Exmemb"/>
</dbReference>
<keyword evidence="11" id="KW-1185">Reference proteome</keyword>
<dbReference type="STRING" id="1077348.A0A2G8SFN9"/>
<dbReference type="GO" id="GO:0000329">
    <property type="term" value="C:fungal-type vacuole membrane"/>
    <property type="evidence" value="ECO:0007669"/>
    <property type="project" value="TreeGrafter"/>
</dbReference>
<feature type="transmembrane region" description="Helical" evidence="8">
    <location>
        <begin position="84"/>
        <end position="101"/>
    </location>
</feature>
<evidence type="ECO:0000313" key="10">
    <source>
        <dbReference type="EMBL" id="PIL32595.1"/>
    </source>
</evidence>
<dbReference type="OrthoDB" id="1699231at2759"/>
<evidence type="ECO:0000256" key="6">
    <source>
        <dbReference type="ARBA" id="ARBA00023136"/>
    </source>
</evidence>
<organism evidence="10 11">
    <name type="scientific">Ganoderma sinense ZZ0214-1</name>
    <dbReference type="NCBI Taxonomy" id="1077348"/>
    <lineage>
        <taxon>Eukaryota</taxon>
        <taxon>Fungi</taxon>
        <taxon>Dikarya</taxon>
        <taxon>Basidiomycota</taxon>
        <taxon>Agaricomycotina</taxon>
        <taxon>Agaricomycetes</taxon>
        <taxon>Polyporales</taxon>
        <taxon>Polyporaceae</taxon>
        <taxon>Ganoderma</taxon>
    </lineage>
</organism>
<dbReference type="GO" id="GO:0012505">
    <property type="term" value="C:endomembrane system"/>
    <property type="evidence" value="ECO:0007669"/>
    <property type="project" value="UniProtKB-SubCell"/>
</dbReference>
<dbReference type="EMBL" id="AYKW01000010">
    <property type="protein sequence ID" value="PIL32595.1"/>
    <property type="molecule type" value="Genomic_DNA"/>
</dbReference>
<evidence type="ECO:0000256" key="5">
    <source>
        <dbReference type="ARBA" id="ARBA00023065"/>
    </source>
</evidence>
<evidence type="ECO:0000256" key="4">
    <source>
        <dbReference type="ARBA" id="ARBA00022989"/>
    </source>
</evidence>
<keyword evidence="4 8" id="KW-1133">Transmembrane helix</keyword>
<feature type="compositionally biased region" description="Polar residues" evidence="7">
    <location>
        <begin position="542"/>
        <end position="562"/>
    </location>
</feature>
<feature type="transmembrane region" description="Helical" evidence="8">
    <location>
        <begin position="694"/>
        <end position="711"/>
    </location>
</feature>
<feature type="transmembrane region" description="Helical" evidence="8">
    <location>
        <begin position="170"/>
        <end position="193"/>
    </location>
</feature>
<keyword evidence="6 8" id="KW-0472">Membrane</keyword>
<feature type="compositionally biased region" description="Basic and acidic residues" evidence="7">
    <location>
        <begin position="577"/>
        <end position="592"/>
    </location>
</feature>
<dbReference type="Pfam" id="PF01699">
    <property type="entry name" value="Na_Ca_ex"/>
    <property type="match status" value="1"/>
</dbReference>
<feature type="region of interest" description="Disordered" evidence="7">
    <location>
        <begin position="540"/>
        <end position="613"/>
    </location>
</feature>
<feature type="transmembrane region" description="Helical" evidence="8">
    <location>
        <begin position="415"/>
        <end position="442"/>
    </location>
</feature>
<dbReference type="InterPro" id="IPR004713">
    <property type="entry name" value="CaH_exchang"/>
</dbReference>
<dbReference type="GO" id="GO:0015369">
    <property type="term" value="F:calcium:proton antiporter activity"/>
    <property type="evidence" value="ECO:0007669"/>
    <property type="project" value="TreeGrafter"/>
</dbReference>
<evidence type="ECO:0000256" key="3">
    <source>
        <dbReference type="ARBA" id="ARBA00022692"/>
    </source>
</evidence>
<evidence type="ECO:0000256" key="1">
    <source>
        <dbReference type="ARBA" id="ARBA00004127"/>
    </source>
</evidence>
<feature type="compositionally biased region" description="Acidic residues" evidence="7">
    <location>
        <begin position="596"/>
        <end position="608"/>
    </location>
</feature>
<feature type="transmembrane region" description="Helical" evidence="8">
    <location>
        <begin position="145"/>
        <end position="164"/>
    </location>
</feature>
<feature type="compositionally biased region" description="Basic residues" evidence="7">
    <location>
        <begin position="448"/>
        <end position="461"/>
    </location>
</feature>
<reference evidence="10 11" key="1">
    <citation type="journal article" date="2015" name="Sci. Rep.">
        <title>Chromosome-level genome map provides insights into diverse defense mechanisms in the medicinal fungus Ganoderma sinense.</title>
        <authorList>
            <person name="Zhu Y."/>
            <person name="Xu J."/>
            <person name="Sun C."/>
            <person name="Zhou S."/>
            <person name="Xu H."/>
            <person name="Nelson D.R."/>
            <person name="Qian J."/>
            <person name="Song J."/>
            <person name="Luo H."/>
            <person name="Xiang L."/>
            <person name="Li Y."/>
            <person name="Xu Z."/>
            <person name="Ji A."/>
            <person name="Wang L."/>
            <person name="Lu S."/>
            <person name="Hayward A."/>
            <person name="Sun W."/>
            <person name="Li X."/>
            <person name="Schwartz D.C."/>
            <person name="Wang Y."/>
            <person name="Chen S."/>
        </authorList>
    </citation>
    <scope>NUCLEOTIDE SEQUENCE [LARGE SCALE GENOMIC DNA]</scope>
    <source>
        <strain evidence="10 11">ZZ0214-1</strain>
    </source>
</reference>
<dbReference type="PANTHER" id="PTHR31503">
    <property type="entry name" value="VACUOLAR CALCIUM ION TRANSPORTER"/>
    <property type="match status" value="1"/>
</dbReference>
<feature type="transmembrane region" description="Helical" evidence="8">
    <location>
        <begin position="662"/>
        <end position="682"/>
    </location>
</feature>
<feature type="transmembrane region" description="Helical" evidence="8">
    <location>
        <begin position="637"/>
        <end position="656"/>
    </location>
</feature>
<dbReference type="AlphaFoldDB" id="A0A2G8SFN9"/>
<name>A0A2G8SFN9_9APHY</name>
<proteinExistence type="predicted"/>
<keyword evidence="2" id="KW-0813">Transport</keyword>
<dbReference type="GO" id="GO:0006874">
    <property type="term" value="P:intracellular calcium ion homeostasis"/>
    <property type="evidence" value="ECO:0007669"/>
    <property type="project" value="TreeGrafter"/>
</dbReference>
<feature type="transmembrane region" description="Helical" evidence="8">
    <location>
        <begin position="107"/>
        <end position="124"/>
    </location>
</feature>
<sequence length="739" mass="81197">MSDHGRGDWGSLAVRRTEDTEDGVCDLNVPTLLPREDDASILQIYAGNAFNAVIMPVWDSIKPDRIPTYPGWGESLYNIFIRSWYNIVCILVPLALAWVAKFEVLDWGELVTFVLCFIAMIPLQKTLDWGAEQMGLFLGKELSDLLVITLSNAIEAALAVILLFKCELRLLQSTIVGVVLLHLLLIPGVAFFVQGTQVYEQKLSPQFNLNHSLLMTGLLGILVPTIFFAALDRGSVAAGSGDQSGLTANFVPLVSDSVRWDILRMSRGISIMLILIYVTSCLYRNQVLPAHHAHALPLHEGDVIGQLVIQSPPHSRTPSLSRQPRRTMTSSPILLTRTISQPDTSPRALRSMTSPAAPLTANEHEERRADVNPWVCMILLVVAVGFMGATAEFLVSSIEVVLNTTHLPDEWFGLILLPNISFSADGFVVTVNFLLALVRHLYRKVRKPKSRKSRKARLHPRKLADRQHPSLYDPKCSEPKLSPTEDQDVLHTGFVSDPEAMDPVLPHPHQRARSDEVIGANHTRGASTTTALAHRPPAITVRSPTASSVAPTGSRSATNDTGQCGDGGADIDAEAEDEKKFEHVDADVESARPVDALDEDGDEDEDSDGAGGGWSIFNVVPEMPWASEFAHGRPIDLSIQFTLWWMPFLVLLGWWTDRPMHLLFDYFEIGMLLGACFLVNWVTSDAKTNMSEGLTMITFYAMIATAAWWYPGQPQVAFMLNCPGSVAEAVAAAGNATSV</sequence>
<keyword evidence="5" id="KW-0406">Ion transport</keyword>